<accession>A0ABT4VJ73</accession>
<dbReference type="RefSeq" id="WP_271088279.1">
    <property type="nucleotide sequence ID" value="NZ_JAPJZH010000002.1"/>
</dbReference>
<reference evidence="1" key="1">
    <citation type="submission" date="2022-11" db="EMBL/GenBank/DDBJ databases">
        <title>Hoeflea poritis sp. nov., isolated from scleractinian coral Porites lutea.</title>
        <authorList>
            <person name="Zhang G."/>
            <person name="Wei Q."/>
            <person name="Cai L."/>
        </authorList>
    </citation>
    <scope>NUCLEOTIDE SEQUENCE</scope>
    <source>
        <strain evidence="1">E7-10</strain>
    </source>
</reference>
<comment type="caution">
    <text evidence="1">The sequence shown here is derived from an EMBL/GenBank/DDBJ whole genome shotgun (WGS) entry which is preliminary data.</text>
</comment>
<proteinExistence type="predicted"/>
<dbReference type="Proteomes" id="UP001148313">
    <property type="component" value="Unassembled WGS sequence"/>
</dbReference>
<protein>
    <submittedName>
        <fullName evidence="1">Uncharacterized protein</fullName>
    </submittedName>
</protein>
<name>A0ABT4VJ73_9HYPH</name>
<keyword evidence="2" id="KW-1185">Reference proteome</keyword>
<evidence type="ECO:0000313" key="1">
    <source>
        <dbReference type="EMBL" id="MDA4844752.1"/>
    </source>
</evidence>
<gene>
    <name evidence="1" type="ORF">OOZ53_05290</name>
</gene>
<sequence>MAFFAGILIGLVVLLTINTISAKQKKKDKIKRYKNITDPIDVPVATIAKDLGPLFEKYISDGTKIDIVGDGYYAYSTNEKIWMKCLRGWLSRGISISYILIEADKAALSALHPLMAEYGDKFLVYELRKTHADEKIGKIADLFFTMHPVLISTDLGQGMWLEKYHPRHSCHAYNNRFVPPGKLADGDLDMHTKFKEYLEYAKRIVAPLRVDATDSIDVLRNVA</sequence>
<organism evidence="1 2">
    <name type="scientific">Hoeflea poritis</name>
    <dbReference type="NCBI Taxonomy" id="2993659"/>
    <lineage>
        <taxon>Bacteria</taxon>
        <taxon>Pseudomonadati</taxon>
        <taxon>Pseudomonadota</taxon>
        <taxon>Alphaproteobacteria</taxon>
        <taxon>Hyphomicrobiales</taxon>
        <taxon>Rhizobiaceae</taxon>
        <taxon>Hoeflea</taxon>
    </lineage>
</organism>
<evidence type="ECO:0000313" key="2">
    <source>
        <dbReference type="Proteomes" id="UP001148313"/>
    </source>
</evidence>
<dbReference type="EMBL" id="JAPJZH010000002">
    <property type="protein sequence ID" value="MDA4844752.1"/>
    <property type="molecule type" value="Genomic_DNA"/>
</dbReference>